<evidence type="ECO:0000313" key="1">
    <source>
        <dbReference type="EMBL" id="EEA91376.1"/>
    </source>
</evidence>
<protein>
    <submittedName>
        <fullName evidence="1">Uncharacterized protein</fullName>
    </submittedName>
</protein>
<keyword evidence="2" id="KW-1185">Reference proteome</keyword>
<name>B6G8L6_9ACTN</name>
<reference evidence="1 2" key="1">
    <citation type="submission" date="2008-10" db="EMBL/GenBank/DDBJ databases">
        <title>Draft genome sequence of Collinsella stercoris (DSM 13279).</title>
        <authorList>
            <person name="Sudarsanam P."/>
            <person name="Ley R."/>
            <person name="Guruge J."/>
            <person name="Turnbaugh P.J."/>
            <person name="Mahowald M."/>
            <person name="Liep D."/>
            <person name="Gordon J."/>
        </authorList>
    </citation>
    <scope>NUCLEOTIDE SEQUENCE [LARGE SCALE GENOMIC DNA]</scope>
    <source>
        <strain evidence="1 2">DSM 13279</strain>
    </source>
</reference>
<sequence length="40" mass="4384">RRAMAGRALEGAVVSTDRQRGYVRALAECVSSSRFEQNGQ</sequence>
<evidence type="ECO:0000313" key="2">
    <source>
        <dbReference type="Proteomes" id="UP000003560"/>
    </source>
</evidence>
<comment type="caution">
    <text evidence="1">The sequence shown here is derived from an EMBL/GenBank/DDBJ whole genome shotgun (WGS) entry which is preliminary data.</text>
</comment>
<gene>
    <name evidence="1" type="ORF">COLSTE_00407</name>
</gene>
<dbReference type="HOGENOM" id="CLU_3300900_0_0_11"/>
<feature type="non-terminal residue" evidence="1">
    <location>
        <position position="1"/>
    </location>
</feature>
<organism evidence="1 2">
    <name type="scientific">Collinsella stercoris DSM 13279</name>
    <dbReference type="NCBI Taxonomy" id="445975"/>
    <lineage>
        <taxon>Bacteria</taxon>
        <taxon>Bacillati</taxon>
        <taxon>Actinomycetota</taxon>
        <taxon>Coriobacteriia</taxon>
        <taxon>Coriobacteriales</taxon>
        <taxon>Coriobacteriaceae</taxon>
        <taxon>Collinsella</taxon>
    </lineage>
</organism>
<reference evidence="1 2" key="2">
    <citation type="submission" date="2008-10" db="EMBL/GenBank/DDBJ databases">
        <authorList>
            <person name="Fulton L."/>
            <person name="Clifton S."/>
            <person name="Fulton B."/>
            <person name="Xu J."/>
            <person name="Minx P."/>
            <person name="Pepin K.H."/>
            <person name="Johnson M."/>
            <person name="Thiruvilangam P."/>
            <person name="Bhonagiri V."/>
            <person name="Nash W.E."/>
            <person name="Mardis E.R."/>
            <person name="Wilson R.K."/>
        </authorList>
    </citation>
    <scope>NUCLEOTIDE SEQUENCE [LARGE SCALE GENOMIC DNA]</scope>
    <source>
        <strain evidence="1 2">DSM 13279</strain>
    </source>
</reference>
<proteinExistence type="predicted"/>
<dbReference type="EMBL" id="ABXJ01000023">
    <property type="protein sequence ID" value="EEA91376.1"/>
    <property type="molecule type" value="Genomic_DNA"/>
</dbReference>
<dbReference type="Proteomes" id="UP000003560">
    <property type="component" value="Unassembled WGS sequence"/>
</dbReference>
<dbReference type="AlphaFoldDB" id="B6G8L6"/>
<accession>B6G8L6</accession>